<dbReference type="KEGG" id="simp:C6571_12420"/>
<organism evidence="1 2">
    <name type="scientific">Simplicispira suum</name>
    <dbReference type="NCBI Taxonomy" id="2109915"/>
    <lineage>
        <taxon>Bacteria</taxon>
        <taxon>Pseudomonadati</taxon>
        <taxon>Pseudomonadota</taxon>
        <taxon>Betaproteobacteria</taxon>
        <taxon>Burkholderiales</taxon>
        <taxon>Comamonadaceae</taxon>
        <taxon>Simplicispira</taxon>
    </lineage>
</organism>
<dbReference type="OrthoDB" id="6195504at2"/>
<dbReference type="Pfam" id="PF06935">
    <property type="entry name" value="DUF1284"/>
    <property type="match status" value="1"/>
</dbReference>
<proteinExistence type="predicted"/>
<accession>A0A2S0N1G3</accession>
<protein>
    <submittedName>
        <fullName evidence="1">DUF1284 domain-containing protein</fullName>
    </submittedName>
</protein>
<evidence type="ECO:0000313" key="2">
    <source>
        <dbReference type="Proteomes" id="UP000239326"/>
    </source>
</evidence>
<dbReference type="Proteomes" id="UP000239326">
    <property type="component" value="Chromosome"/>
</dbReference>
<name>A0A2S0N1G3_9BURK</name>
<sequence length="149" mass="15806">MMLELRAHHLLCMLTYVGKGYSPEFARNFDGIVRRLAAGEEALLVDGPDAICAPLCESEGACAHCFGAAVLGRDQRAAQELALLLGRPLGPGSRLRLDVGLLSRMRTAFASGQIRGACAGCEWAGLCTGIASTDYEGARLRMPKAVLSL</sequence>
<dbReference type="InterPro" id="IPR009702">
    <property type="entry name" value="DUF1284"/>
</dbReference>
<keyword evidence="2" id="KW-1185">Reference proteome</keyword>
<gene>
    <name evidence="1" type="ORF">C6571_12420</name>
</gene>
<dbReference type="EMBL" id="CP027669">
    <property type="protein sequence ID" value="AVO41982.1"/>
    <property type="molecule type" value="Genomic_DNA"/>
</dbReference>
<reference evidence="1 2" key="1">
    <citation type="submission" date="2018-03" db="EMBL/GenBank/DDBJ databases">
        <title>Genome sequencing of Simplicispira sp.</title>
        <authorList>
            <person name="Kim S.-J."/>
            <person name="Heo J."/>
            <person name="Kwon S.-W."/>
        </authorList>
    </citation>
    <scope>NUCLEOTIDE SEQUENCE [LARGE SCALE GENOMIC DNA]</scope>
    <source>
        <strain evidence="1 2">SC1-8</strain>
    </source>
</reference>
<evidence type="ECO:0000313" key="1">
    <source>
        <dbReference type="EMBL" id="AVO41982.1"/>
    </source>
</evidence>
<dbReference type="AlphaFoldDB" id="A0A2S0N1G3"/>